<proteinExistence type="predicted"/>
<keyword evidence="4" id="KW-1185">Reference proteome</keyword>
<dbReference type="InterPro" id="IPR002933">
    <property type="entry name" value="Peptidase_M20"/>
</dbReference>
<evidence type="ECO:0000313" key="4">
    <source>
        <dbReference type="Proteomes" id="UP000830055"/>
    </source>
</evidence>
<accession>A0ABN6M676</accession>
<organism evidence="3 4">
    <name type="scientific">Desulfofustis limnaeus</name>
    <dbReference type="NCBI Taxonomy" id="2740163"/>
    <lineage>
        <taxon>Bacteria</taxon>
        <taxon>Pseudomonadati</taxon>
        <taxon>Thermodesulfobacteriota</taxon>
        <taxon>Desulfobulbia</taxon>
        <taxon>Desulfobulbales</taxon>
        <taxon>Desulfocapsaceae</taxon>
        <taxon>Desulfofustis</taxon>
    </lineage>
</organism>
<dbReference type="PANTHER" id="PTHR11014">
    <property type="entry name" value="PEPTIDASE M20 FAMILY MEMBER"/>
    <property type="match status" value="1"/>
</dbReference>
<protein>
    <submittedName>
        <fullName evidence="3">Hippurate hydrolase</fullName>
    </submittedName>
</protein>
<keyword evidence="1 3" id="KW-0378">Hydrolase</keyword>
<dbReference type="NCBIfam" id="TIGR01891">
    <property type="entry name" value="amidohydrolases"/>
    <property type="match status" value="1"/>
</dbReference>
<dbReference type="Pfam" id="PF07687">
    <property type="entry name" value="M20_dimer"/>
    <property type="match status" value="1"/>
</dbReference>
<dbReference type="Proteomes" id="UP000830055">
    <property type="component" value="Chromosome"/>
</dbReference>
<name>A0ABN6M676_9BACT</name>
<reference evidence="3 4" key="1">
    <citation type="submission" date="2022-01" db="EMBL/GenBank/DDBJ databases">
        <title>Desulfofustis limnae sp. nov., a novel mesophilic sulfate-reducing bacterium isolated from marsh soil.</title>
        <authorList>
            <person name="Watanabe M."/>
            <person name="Takahashi A."/>
            <person name="Kojima H."/>
            <person name="Fukui M."/>
        </authorList>
    </citation>
    <scope>NUCLEOTIDE SEQUENCE [LARGE SCALE GENOMIC DNA]</scope>
    <source>
        <strain evidence="3 4">PPLL</strain>
    </source>
</reference>
<gene>
    <name evidence="3" type="primary">hipO</name>
    <name evidence="3" type="ORF">DPPLL_19140</name>
</gene>
<dbReference type="InterPro" id="IPR017439">
    <property type="entry name" value="Amidohydrolase"/>
</dbReference>
<evidence type="ECO:0000259" key="2">
    <source>
        <dbReference type="Pfam" id="PF07687"/>
    </source>
</evidence>
<dbReference type="SUPFAM" id="SSF53187">
    <property type="entry name" value="Zn-dependent exopeptidases"/>
    <property type="match status" value="1"/>
</dbReference>
<feature type="domain" description="Peptidase M20 dimerisation" evidence="2">
    <location>
        <begin position="108"/>
        <end position="199"/>
    </location>
</feature>
<dbReference type="Pfam" id="PF01546">
    <property type="entry name" value="Peptidase_M20"/>
    <property type="match status" value="1"/>
</dbReference>
<sequence>MDALPIEERTGVSFASVHAGCMHACGHDGHVAMLLGAAALLQRAGVTGGRVRLIFQPAEERGNGAEQLIGQGILDGLGAVFCGHIDTRYPSGVITVDSGLICAHADAFSIVVHGRGGHAARPHEASDAIVAAANLVMAIQTLVSREVDPRLAEVITIGRFQAGTAHNVIADEAVLQGTIRSTDTVTRTRTIDGLQRILRGLETMYAVHCRLEFEELLPAVVNDPLAAHCARLAAHQVVGPDAVISQGLPSLGGEDFAFYQQAVPGCMVRFGAALTAGGGPAHSDTFQFDERCLAIGARWLAGVARLWLNRPEVLHH</sequence>
<evidence type="ECO:0000256" key="1">
    <source>
        <dbReference type="ARBA" id="ARBA00022801"/>
    </source>
</evidence>
<evidence type="ECO:0000313" key="3">
    <source>
        <dbReference type="EMBL" id="BDD87549.1"/>
    </source>
</evidence>
<dbReference type="EMBL" id="AP025516">
    <property type="protein sequence ID" value="BDD87549.1"/>
    <property type="molecule type" value="Genomic_DNA"/>
</dbReference>
<dbReference type="Gene3D" id="3.40.630.10">
    <property type="entry name" value="Zn peptidases"/>
    <property type="match status" value="1"/>
</dbReference>
<dbReference type="PANTHER" id="PTHR11014:SF63">
    <property type="entry name" value="METALLOPEPTIDASE, PUTATIVE (AFU_ORTHOLOGUE AFUA_6G09600)-RELATED"/>
    <property type="match status" value="1"/>
</dbReference>
<dbReference type="SUPFAM" id="SSF55031">
    <property type="entry name" value="Bacterial exopeptidase dimerisation domain"/>
    <property type="match status" value="1"/>
</dbReference>
<dbReference type="InterPro" id="IPR011650">
    <property type="entry name" value="Peptidase_M20_dimer"/>
</dbReference>
<dbReference type="InterPro" id="IPR036264">
    <property type="entry name" value="Bact_exopeptidase_dim_dom"/>
</dbReference>
<dbReference type="GO" id="GO:0016787">
    <property type="term" value="F:hydrolase activity"/>
    <property type="evidence" value="ECO:0007669"/>
    <property type="project" value="UniProtKB-KW"/>
</dbReference>
<dbReference type="Gene3D" id="3.30.70.360">
    <property type="match status" value="1"/>
</dbReference>